<dbReference type="InterPro" id="IPR036724">
    <property type="entry name" value="Cobalamin-bd_sf"/>
</dbReference>
<evidence type="ECO:0000256" key="5">
    <source>
        <dbReference type="ARBA" id="ARBA00022723"/>
    </source>
</evidence>
<dbReference type="Gene3D" id="3.20.20.240">
    <property type="entry name" value="Methylmalonyl-CoA mutase"/>
    <property type="match status" value="1"/>
</dbReference>
<dbReference type="NCBIfam" id="TIGR00640">
    <property type="entry name" value="acid_CoA_mut_C"/>
    <property type="match status" value="1"/>
</dbReference>
<protein>
    <recommendedName>
        <fullName evidence="8">Methylmalonyl-CoA mutase</fullName>
        <ecNumber evidence="3">5.4.99.2</ecNumber>
    </recommendedName>
</protein>
<keyword evidence="11" id="KW-1185">Reference proteome</keyword>
<dbReference type="InterPro" id="IPR058549">
    <property type="entry name" value="MeMalonylCoA_mutase_a/b_site"/>
</dbReference>
<dbReference type="GO" id="GO:0046872">
    <property type="term" value="F:metal ion binding"/>
    <property type="evidence" value="ECO:0007669"/>
    <property type="project" value="UniProtKB-KW"/>
</dbReference>
<dbReference type="PANTHER" id="PTHR48101:SF4">
    <property type="entry name" value="METHYLMALONYL-COA MUTASE, MITOCHONDRIAL"/>
    <property type="match status" value="1"/>
</dbReference>
<dbReference type="RefSeq" id="WP_124221704.1">
    <property type="nucleotide sequence ID" value="NZ_RKQL01000002.1"/>
</dbReference>
<dbReference type="FunFam" id="3.40.50.280:FF:000002">
    <property type="entry name" value="Methylmalonyl-CoA mutase, mitochondrial"/>
    <property type="match status" value="1"/>
</dbReference>
<evidence type="ECO:0000256" key="2">
    <source>
        <dbReference type="ARBA" id="ARBA00008465"/>
    </source>
</evidence>
<evidence type="ECO:0000256" key="3">
    <source>
        <dbReference type="ARBA" id="ARBA00012398"/>
    </source>
</evidence>
<dbReference type="InterPro" id="IPR006098">
    <property type="entry name" value="MMCoA_mutase_a_cat"/>
</dbReference>
<dbReference type="NCBIfam" id="TIGR00641">
    <property type="entry name" value="acid_CoA_mut_N"/>
    <property type="match status" value="1"/>
</dbReference>
<evidence type="ECO:0000313" key="10">
    <source>
        <dbReference type="EMBL" id="RPE70775.1"/>
    </source>
</evidence>
<comment type="similarity">
    <text evidence="2">Belongs to the methylmalonyl-CoA mutase family.</text>
</comment>
<evidence type="ECO:0000259" key="9">
    <source>
        <dbReference type="PROSITE" id="PS51332"/>
    </source>
</evidence>
<reference evidence="10 11" key="1">
    <citation type="submission" date="2018-11" db="EMBL/GenBank/DDBJ databases">
        <title>Genomic Encyclopedia of Type Strains, Phase IV (KMG-IV): sequencing the most valuable type-strain genomes for metagenomic binning, comparative biology and taxonomic classification.</title>
        <authorList>
            <person name="Goeker M."/>
        </authorList>
    </citation>
    <scope>NUCLEOTIDE SEQUENCE [LARGE SCALE GENOMIC DNA]</scope>
    <source>
        <strain evidence="10 11">DSM 101684</strain>
    </source>
</reference>
<dbReference type="EMBL" id="RKQL01000002">
    <property type="protein sequence ID" value="RPE70775.1"/>
    <property type="molecule type" value="Genomic_DNA"/>
</dbReference>
<evidence type="ECO:0000256" key="8">
    <source>
        <dbReference type="ARBA" id="ARBA00072363"/>
    </source>
</evidence>
<dbReference type="GO" id="GO:0019678">
    <property type="term" value="P:propionate metabolic process, methylmalonyl pathway"/>
    <property type="evidence" value="ECO:0007669"/>
    <property type="project" value="TreeGrafter"/>
</dbReference>
<dbReference type="InterPro" id="IPR006159">
    <property type="entry name" value="Acid_CoA_mut_C"/>
</dbReference>
<comment type="cofactor">
    <cofactor evidence="1">
        <name>adenosylcob(III)alamin</name>
        <dbReference type="ChEBI" id="CHEBI:18408"/>
    </cofactor>
</comment>
<accession>A0A3N4UQ60</accession>
<dbReference type="NCBIfam" id="NF006944">
    <property type="entry name" value="PRK09426.1"/>
    <property type="match status" value="1"/>
</dbReference>
<dbReference type="PROSITE" id="PS00544">
    <property type="entry name" value="METMALONYL_COA_MUTASE"/>
    <property type="match status" value="1"/>
</dbReference>
<dbReference type="GO" id="GO:0004494">
    <property type="term" value="F:methylmalonyl-CoA mutase activity"/>
    <property type="evidence" value="ECO:0007669"/>
    <property type="project" value="UniProtKB-EC"/>
</dbReference>
<comment type="caution">
    <text evidence="10">The sequence shown here is derived from an EMBL/GenBank/DDBJ whole genome shotgun (WGS) entry which is preliminary data.</text>
</comment>
<dbReference type="InterPro" id="IPR006099">
    <property type="entry name" value="MeMalonylCoA_mutase_a/b_cat"/>
</dbReference>
<evidence type="ECO:0000256" key="1">
    <source>
        <dbReference type="ARBA" id="ARBA00001922"/>
    </source>
</evidence>
<dbReference type="EC" id="5.4.99.2" evidence="3"/>
<dbReference type="FunFam" id="3.20.20.240:FF:000001">
    <property type="entry name" value="Probable methylmalonyl-coa mutase"/>
    <property type="match status" value="1"/>
</dbReference>
<evidence type="ECO:0000256" key="6">
    <source>
        <dbReference type="ARBA" id="ARBA00023235"/>
    </source>
</evidence>
<dbReference type="CDD" id="cd03679">
    <property type="entry name" value="MM_CoA_mutase_alpha_like"/>
    <property type="match status" value="1"/>
</dbReference>
<dbReference type="GO" id="GO:0005737">
    <property type="term" value="C:cytoplasm"/>
    <property type="evidence" value="ECO:0007669"/>
    <property type="project" value="TreeGrafter"/>
</dbReference>
<evidence type="ECO:0000313" key="11">
    <source>
        <dbReference type="Proteomes" id="UP000272193"/>
    </source>
</evidence>
<dbReference type="GO" id="GO:0031419">
    <property type="term" value="F:cobalamin binding"/>
    <property type="evidence" value="ECO:0007669"/>
    <property type="project" value="UniProtKB-KW"/>
</dbReference>
<dbReference type="CDD" id="cd02071">
    <property type="entry name" value="MM_CoA_mut_B12_BD"/>
    <property type="match status" value="1"/>
</dbReference>
<dbReference type="Pfam" id="PF01642">
    <property type="entry name" value="MM_CoA_mutase"/>
    <property type="match status" value="1"/>
</dbReference>
<keyword evidence="5" id="KW-0479">Metal-binding</keyword>
<dbReference type="Proteomes" id="UP000272193">
    <property type="component" value="Unassembled WGS sequence"/>
</dbReference>
<gene>
    <name evidence="10" type="ORF">EDC62_1263</name>
</gene>
<dbReference type="SUPFAM" id="SSF52242">
    <property type="entry name" value="Cobalamin (vitamin B12)-binding domain"/>
    <property type="match status" value="1"/>
</dbReference>
<organism evidence="10 11">
    <name type="scientific">Tibeticola sediminis</name>
    <dbReference type="NCBI Taxonomy" id="1917811"/>
    <lineage>
        <taxon>Bacteria</taxon>
        <taxon>Pseudomonadati</taxon>
        <taxon>Pseudomonadota</taxon>
        <taxon>Betaproteobacteria</taxon>
        <taxon>Burkholderiales</taxon>
        <taxon>Comamonadaceae</taxon>
        <taxon>Tibeticola</taxon>
    </lineage>
</organism>
<evidence type="ECO:0000256" key="7">
    <source>
        <dbReference type="ARBA" id="ARBA00023285"/>
    </source>
</evidence>
<dbReference type="AlphaFoldDB" id="A0A3N4UQ60"/>
<dbReference type="PROSITE" id="PS51332">
    <property type="entry name" value="B12_BINDING"/>
    <property type="match status" value="1"/>
</dbReference>
<dbReference type="Gene3D" id="3.40.50.280">
    <property type="entry name" value="Cobalamin-binding domain"/>
    <property type="match status" value="1"/>
</dbReference>
<evidence type="ECO:0000256" key="4">
    <source>
        <dbReference type="ARBA" id="ARBA00022628"/>
    </source>
</evidence>
<dbReference type="SUPFAM" id="SSF51703">
    <property type="entry name" value="Cobalamin (vitamin B12)-dependent enzymes"/>
    <property type="match status" value="1"/>
</dbReference>
<name>A0A3N4UQ60_9BURK</name>
<proteinExistence type="inferred from homology"/>
<dbReference type="OrthoDB" id="9762378at2"/>
<sequence>MTTPSPEFKPATLDDWKKAAAKSAPGGDVEALTWVTPDGIRVKPLYTAVDLQGLPYTDTLPGFEPFIRGPQATMYAVRPWTIRQYAGFSTAEESNAFYRKALAAGAQGVSVAFDLATHRGYDSDHPRVVGDVGKAGVAIDSVEDMKILFDGIPLDKVSVSMTMNGAVLPVLAGYVVAAEEQGVAQDQLAGTIQNDILKEFMVRNTYIYPPEPSMRIIGDIIEYTAQHMPKFNSISISGYHMQEAGANQALELAFTLADGKEYVKTALAKGLDVDAFAGRLSFFWAIGMNFYLEIAKMRAARLLWCRIMKGFGAKNPKSLMLRTHCQTSGWSLTEQDPYNNIVRTTIEAMAAVFGGTQSLHTNSFDEAIALPTEFSARIARNTQLIIQEETHITNVIDPWAGSYLMEKLTQDMADAAWAIIEEVDAMGGMTRAVDSGWAKLKIEAAAAEKQARIDSGKDVIVGVNKYRLEKEDPVEILEVDNVKVREQQIARLAQIKASRDPAAVQAALDRLTECARTGQGNLLDLSIRAIRLRATVGEVSDALEKVFGRHRADTQKVTGVYAAAYDSAEGWEQLQKEIAQFAEEHGRRPRVMIAKLGQDGHDRGAKVVATAFADLGFDVDIGPLFQTPEECARQAIENDVHAIGISTLAAGHKTLVPAIIEALKQQGAEDIIVFVGGVIPRQDYEFLYEAGVKGIYGPGTPIPASAKDVLEQIKKAQA</sequence>
<feature type="domain" description="B12-binding" evidence="9">
    <location>
        <begin position="588"/>
        <end position="718"/>
    </location>
</feature>
<dbReference type="InterPro" id="IPR006158">
    <property type="entry name" value="Cobalamin-bd"/>
</dbReference>
<keyword evidence="7" id="KW-0170">Cobalt</keyword>
<keyword evidence="6" id="KW-0413">Isomerase</keyword>
<dbReference type="InterPro" id="IPR016176">
    <property type="entry name" value="Cbl-dep_enz_cat"/>
</dbReference>
<dbReference type="Pfam" id="PF02310">
    <property type="entry name" value="B12-binding"/>
    <property type="match status" value="1"/>
</dbReference>
<dbReference type="PANTHER" id="PTHR48101">
    <property type="entry name" value="METHYLMALONYL-COA MUTASE, MITOCHONDRIAL-RELATED"/>
    <property type="match status" value="1"/>
</dbReference>
<keyword evidence="4" id="KW-0846">Cobalamin</keyword>